<protein>
    <submittedName>
        <fullName evidence="2">Uncharacterized protein</fullName>
    </submittedName>
</protein>
<organism evidence="2">
    <name type="scientific">Anguilla anguilla</name>
    <name type="common">European freshwater eel</name>
    <name type="synonym">Muraena anguilla</name>
    <dbReference type="NCBI Taxonomy" id="7936"/>
    <lineage>
        <taxon>Eukaryota</taxon>
        <taxon>Metazoa</taxon>
        <taxon>Chordata</taxon>
        <taxon>Craniata</taxon>
        <taxon>Vertebrata</taxon>
        <taxon>Euteleostomi</taxon>
        <taxon>Actinopterygii</taxon>
        <taxon>Neopterygii</taxon>
        <taxon>Teleostei</taxon>
        <taxon>Anguilliformes</taxon>
        <taxon>Anguillidae</taxon>
        <taxon>Anguilla</taxon>
    </lineage>
</organism>
<evidence type="ECO:0000256" key="1">
    <source>
        <dbReference type="SAM" id="MobiDB-lite"/>
    </source>
</evidence>
<proteinExistence type="predicted"/>
<name>A0A0E9RAY5_ANGAN</name>
<feature type="region of interest" description="Disordered" evidence="1">
    <location>
        <begin position="1"/>
        <end position="27"/>
    </location>
</feature>
<feature type="compositionally biased region" description="Basic residues" evidence="1">
    <location>
        <begin position="18"/>
        <end position="27"/>
    </location>
</feature>
<reference evidence="2" key="2">
    <citation type="journal article" date="2015" name="Fish Shellfish Immunol.">
        <title>Early steps in the European eel (Anguilla anguilla)-Vibrio vulnificus interaction in the gills: Role of the RtxA13 toxin.</title>
        <authorList>
            <person name="Callol A."/>
            <person name="Pajuelo D."/>
            <person name="Ebbesson L."/>
            <person name="Teles M."/>
            <person name="MacKenzie S."/>
            <person name="Amaro C."/>
        </authorList>
    </citation>
    <scope>NUCLEOTIDE SEQUENCE</scope>
</reference>
<reference evidence="2" key="1">
    <citation type="submission" date="2014-11" db="EMBL/GenBank/DDBJ databases">
        <authorList>
            <person name="Amaro Gonzalez C."/>
        </authorList>
    </citation>
    <scope>NUCLEOTIDE SEQUENCE</scope>
</reference>
<dbReference type="AlphaFoldDB" id="A0A0E9RAY5"/>
<evidence type="ECO:0000313" key="2">
    <source>
        <dbReference type="EMBL" id="JAH25508.1"/>
    </source>
</evidence>
<sequence>MEDTSEHLQSSQNIMIRTPKHSSFKDD</sequence>
<dbReference type="EMBL" id="GBXM01083069">
    <property type="protein sequence ID" value="JAH25508.1"/>
    <property type="molecule type" value="Transcribed_RNA"/>
</dbReference>
<accession>A0A0E9RAY5</accession>